<organism evidence="3 4">
    <name type="scientific">Pipistrellus kuhlii</name>
    <name type="common">Kuhl's pipistrelle</name>
    <dbReference type="NCBI Taxonomy" id="59472"/>
    <lineage>
        <taxon>Eukaryota</taxon>
        <taxon>Metazoa</taxon>
        <taxon>Chordata</taxon>
        <taxon>Craniata</taxon>
        <taxon>Vertebrata</taxon>
        <taxon>Euteleostomi</taxon>
        <taxon>Mammalia</taxon>
        <taxon>Eutheria</taxon>
        <taxon>Laurasiatheria</taxon>
        <taxon>Chiroptera</taxon>
        <taxon>Yangochiroptera</taxon>
        <taxon>Vespertilionidae</taxon>
        <taxon>Pipistrellus</taxon>
    </lineage>
</organism>
<feature type="region of interest" description="Disordered" evidence="1">
    <location>
        <begin position="216"/>
        <end position="236"/>
    </location>
</feature>
<dbReference type="AlphaFoldDB" id="A0A7J7QXB7"/>
<protein>
    <submittedName>
        <fullName evidence="3">Uncharacterized protein</fullName>
    </submittedName>
</protein>
<evidence type="ECO:0000313" key="4">
    <source>
        <dbReference type="Proteomes" id="UP000558488"/>
    </source>
</evidence>
<feature type="chain" id="PRO_5029910708" evidence="2">
    <location>
        <begin position="38"/>
        <end position="236"/>
    </location>
</feature>
<proteinExistence type="predicted"/>
<evidence type="ECO:0000313" key="3">
    <source>
        <dbReference type="EMBL" id="KAF6268492.1"/>
    </source>
</evidence>
<gene>
    <name evidence="3" type="ORF">mPipKuh1_008223</name>
</gene>
<reference evidence="3 4" key="1">
    <citation type="journal article" date="2020" name="Nature">
        <title>Six reference-quality genomes reveal evolution of bat adaptations.</title>
        <authorList>
            <person name="Jebb D."/>
            <person name="Huang Z."/>
            <person name="Pippel M."/>
            <person name="Hughes G.M."/>
            <person name="Lavrichenko K."/>
            <person name="Devanna P."/>
            <person name="Winkler S."/>
            <person name="Jermiin L.S."/>
            <person name="Skirmuntt E.C."/>
            <person name="Katzourakis A."/>
            <person name="Burkitt-Gray L."/>
            <person name="Ray D.A."/>
            <person name="Sullivan K.A.M."/>
            <person name="Roscito J.G."/>
            <person name="Kirilenko B.M."/>
            <person name="Davalos L.M."/>
            <person name="Corthals A.P."/>
            <person name="Power M.L."/>
            <person name="Jones G."/>
            <person name="Ransome R.D."/>
            <person name="Dechmann D.K.N."/>
            <person name="Locatelli A.G."/>
            <person name="Puechmaille S.J."/>
            <person name="Fedrigo O."/>
            <person name="Jarvis E.D."/>
            <person name="Hiller M."/>
            <person name="Vernes S.C."/>
            <person name="Myers E.W."/>
            <person name="Teeling E.C."/>
        </authorList>
    </citation>
    <scope>NUCLEOTIDE SEQUENCE [LARGE SCALE GENOMIC DNA]</scope>
    <source>
        <strain evidence="3">MPipKuh1</strain>
        <tissue evidence="3">Flight muscle</tissue>
    </source>
</reference>
<comment type="caution">
    <text evidence="3">The sequence shown here is derived from an EMBL/GenBank/DDBJ whole genome shotgun (WGS) entry which is preliminary data.</text>
</comment>
<evidence type="ECO:0000256" key="1">
    <source>
        <dbReference type="SAM" id="MobiDB-lite"/>
    </source>
</evidence>
<evidence type="ECO:0000256" key="2">
    <source>
        <dbReference type="SAM" id="SignalP"/>
    </source>
</evidence>
<feature type="signal peptide" evidence="2">
    <location>
        <begin position="1"/>
        <end position="37"/>
    </location>
</feature>
<name>A0A7J7QXB7_PIPKU</name>
<dbReference type="Proteomes" id="UP000558488">
    <property type="component" value="Unassembled WGS sequence"/>
</dbReference>
<keyword evidence="2" id="KW-0732">Signal</keyword>
<accession>A0A7J7QXB7</accession>
<dbReference type="EMBL" id="JACAGB010000121">
    <property type="protein sequence ID" value="KAF6268492.1"/>
    <property type="molecule type" value="Genomic_DNA"/>
</dbReference>
<sequence>MMAPVVWSWCLGASWPRSEWPHSSTLLGLFLLGGGSSLKKPCWPCKPGQGNRPRPISRNSRCVVAQSRCGGSSGALGSSPFCRGFRMPLGPARAVSACAAFLLAPEEGRVGALPQTPPLSPGSLELPRSGVMTSGPSVVCGLQFSETLDLGKGLGRFSQLARGSGCWHVGRDPGRWGPRESLFSREHGRESRASANLRAGGQHRELKAWEHLRLRSVSRRPRGGGGSREGQQALWE</sequence>
<keyword evidence="4" id="KW-1185">Reference proteome</keyword>